<comment type="caution">
    <text evidence="3">The sequence shown here is derived from an EMBL/GenBank/DDBJ whole genome shotgun (WGS) entry which is preliminary data.</text>
</comment>
<dbReference type="InterPro" id="IPR001623">
    <property type="entry name" value="DnaJ_domain"/>
</dbReference>
<dbReference type="PANTHER" id="PTHR45184">
    <property type="entry name" value="DNAJ PROTEIN ERDJ3A"/>
    <property type="match status" value="1"/>
</dbReference>
<dbReference type="InterPro" id="IPR018253">
    <property type="entry name" value="DnaJ_domain_CS"/>
</dbReference>
<dbReference type="Gene3D" id="1.10.287.110">
    <property type="entry name" value="DnaJ domain"/>
    <property type="match status" value="1"/>
</dbReference>
<dbReference type="InterPro" id="IPR036869">
    <property type="entry name" value="J_dom_sf"/>
</dbReference>
<dbReference type="Gene3D" id="3.40.30.10">
    <property type="entry name" value="Glutaredoxin"/>
    <property type="match status" value="1"/>
</dbReference>
<organism evidence="3 4">
    <name type="scientific">Trapa natans</name>
    <name type="common">Water chestnut</name>
    <dbReference type="NCBI Taxonomy" id="22666"/>
    <lineage>
        <taxon>Eukaryota</taxon>
        <taxon>Viridiplantae</taxon>
        <taxon>Streptophyta</taxon>
        <taxon>Embryophyta</taxon>
        <taxon>Tracheophyta</taxon>
        <taxon>Spermatophyta</taxon>
        <taxon>Magnoliopsida</taxon>
        <taxon>eudicotyledons</taxon>
        <taxon>Gunneridae</taxon>
        <taxon>Pentapetalae</taxon>
        <taxon>rosids</taxon>
        <taxon>malvids</taxon>
        <taxon>Myrtales</taxon>
        <taxon>Lythraceae</taxon>
        <taxon>Trapa</taxon>
    </lineage>
</organism>
<name>A0AAN7MER9_TRANT</name>
<dbReference type="SUPFAM" id="SSF52833">
    <property type="entry name" value="Thioredoxin-like"/>
    <property type="match status" value="2"/>
</dbReference>
<feature type="signal peptide" evidence="1">
    <location>
        <begin position="1"/>
        <end position="28"/>
    </location>
</feature>
<evidence type="ECO:0000256" key="1">
    <source>
        <dbReference type="SAM" id="SignalP"/>
    </source>
</evidence>
<keyword evidence="1" id="KW-0732">Signal</keyword>
<dbReference type="PRINTS" id="PR00625">
    <property type="entry name" value="JDOMAIN"/>
</dbReference>
<dbReference type="SUPFAM" id="SSF46565">
    <property type="entry name" value="Chaperone J-domain"/>
    <property type="match status" value="1"/>
</dbReference>
<evidence type="ECO:0000259" key="2">
    <source>
        <dbReference type="PROSITE" id="PS50076"/>
    </source>
</evidence>
<evidence type="ECO:0000313" key="4">
    <source>
        <dbReference type="Proteomes" id="UP001346149"/>
    </source>
</evidence>
<keyword evidence="4" id="KW-1185">Reference proteome</keyword>
<dbReference type="PROSITE" id="PS00636">
    <property type="entry name" value="DNAJ_1"/>
    <property type="match status" value="1"/>
</dbReference>
<dbReference type="PANTHER" id="PTHR45184:SF1">
    <property type="entry name" value="DNAJ PROTEIN ERDJ3A"/>
    <property type="match status" value="1"/>
</dbReference>
<dbReference type="EMBL" id="JAXQNO010000006">
    <property type="protein sequence ID" value="KAK4797287.1"/>
    <property type="molecule type" value="Genomic_DNA"/>
</dbReference>
<dbReference type="Pfam" id="PF00226">
    <property type="entry name" value="DnaJ"/>
    <property type="match status" value="1"/>
</dbReference>
<sequence>MRGWAKMRIYLTVSLLFVCSLCLVSLEAKKLDPYKALGVDKDASQREIQKAFHKLSLQYHPDKNKNKGAQEKFSEINNAYEILSDEEKRKNYDLYGDEKGNPGFDPGHTGGGGGGGGYTYFTHGGPGFTFMPGHWQTMGGSGGFKSFSYSFGGSDPLDSFDLGDVFSGFFQGGQSAGFKSSGQSTGFKSSGQYAGFKSSAGSQFGSRSSTKSSIRTVNSQVFKSEITNGGMIWLLLFKTPGLKDNEYYESLIEEVASSLEGVLKVGVMNCDSEPSLCKELGTYPRKSPRMFVHTYNIVRKSGYVVEYHGDLVKKDLKVFCQEHLPRFSKRINLKGADFDPDYGNGLPSVLLLSTKKETPILWRALSGLCHKRFNFYDTQVHDISELAVNKLGVNSLPAIVGWLKNGEKHVLRTGISVKDMKSAFSDLNVLLDDLEKKNKKVASSQARKAATYRESRHVPLLTASNFDTVCGEDVPVCIIGAFRSLKERQTLESILSTVSRKSLSRQLASGSAISYALVDAGEHPAFLRAFEKSGFKSSNKLLVAYKPRKGKFAAYTDEITQGDVEWFISSVLNGDVKFSKSRQKPKLS</sequence>
<dbReference type="PROSITE" id="PS50076">
    <property type="entry name" value="DNAJ_2"/>
    <property type="match status" value="1"/>
</dbReference>
<proteinExistence type="predicted"/>
<dbReference type="Proteomes" id="UP001346149">
    <property type="component" value="Unassembled WGS sequence"/>
</dbReference>
<dbReference type="CDD" id="cd06257">
    <property type="entry name" value="DnaJ"/>
    <property type="match status" value="1"/>
</dbReference>
<dbReference type="AlphaFoldDB" id="A0AAN7MER9"/>
<feature type="domain" description="J" evidence="2">
    <location>
        <begin position="32"/>
        <end position="96"/>
    </location>
</feature>
<evidence type="ECO:0000313" key="3">
    <source>
        <dbReference type="EMBL" id="KAK4797287.1"/>
    </source>
</evidence>
<dbReference type="InterPro" id="IPR036249">
    <property type="entry name" value="Thioredoxin-like_sf"/>
</dbReference>
<dbReference type="InterPro" id="IPR052842">
    <property type="entry name" value="ER_Co-chaperone"/>
</dbReference>
<feature type="chain" id="PRO_5042878776" description="J domain-containing protein" evidence="1">
    <location>
        <begin position="29"/>
        <end position="588"/>
    </location>
</feature>
<gene>
    <name evidence="3" type="ORF">SAY86_029613</name>
</gene>
<accession>A0AAN7MER9</accession>
<protein>
    <recommendedName>
        <fullName evidence="2">J domain-containing protein</fullName>
    </recommendedName>
</protein>
<reference evidence="3 4" key="1">
    <citation type="journal article" date="2023" name="Hortic Res">
        <title>Pangenome of water caltrop reveals structural variations and asymmetric subgenome divergence after allopolyploidization.</title>
        <authorList>
            <person name="Zhang X."/>
            <person name="Chen Y."/>
            <person name="Wang L."/>
            <person name="Yuan Y."/>
            <person name="Fang M."/>
            <person name="Shi L."/>
            <person name="Lu R."/>
            <person name="Comes H.P."/>
            <person name="Ma Y."/>
            <person name="Chen Y."/>
            <person name="Huang G."/>
            <person name="Zhou Y."/>
            <person name="Zheng Z."/>
            <person name="Qiu Y."/>
        </authorList>
    </citation>
    <scope>NUCLEOTIDE SEQUENCE [LARGE SCALE GENOMIC DNA]</scope>
    <source>
        <strain evidence="3">F231</strain>
    </source>
</reference>
<dbReference type="SMART" id="SM00271">
    <property type="entry name" value="DnaJ"/>
    <property type="match status" value="1"/>
</dbReference>